<keyword evidence="4" id="KW-0186">Copper</keyword>
<name>A0A375YVP5_MYCSH</name>
<organism evidence="8 9">
    <name type="scientific">Mycobacterium shimoidei</name>
    <dbReference type="NCBI Taxonomy" id="29313"/>
    <lineage>
        <taxon>Bacteria</taxon>
        <taxon>Bacillati</taxon>
        <taxon>Actinomycetota</taxon>
        <taxon>Actinomycetes</taxon>
        <taxon>Mycobacteriales</taxon>
        <taxon>Mycobacteriaceae</taxon>
        <taxon>Mycobacterium</taxon>
    </lineage>
</organism>
<dbReference type="PROSITE" id="PS51257">
    <property type="entry name" value="PROKAR_LIPOPROTEIN"/>
    <property type="match status" value="1"/>
</dbReference>
<comment type="subcellular location">
    <subcellularLocation>
        <location evidence="1">Cell envelope</location>
    </subcellularLocation>
</comment>
<dbReference type="GO" id="GO:0030313">
    <property type="term" value="C:cell envelope"/>
    <property type="evidence" value="ECO:0007669"/>
    <property type="project" value="UniProtKB-SubCell"/>
</dbReference>
<dbReference type="EMBL" id="UEGW01000001">
    <property type="protein sequence ID" value="SRX92948.1"/>
    <property type="molecule type" value="Genomic_DNA"/>
</dbReference>
<dbReference type="AlphaFoldDB" id="A0A375YVP5"/>
<dbReference type="SUPFAM" id="SSF81296">
    <property type="entry name" value="E set domains"/>
    <property type="match status" value="1"/>
</dbReference>
<dbReference type="InterPro" id="IPR007348">
    <property type="entry name" value="CopC_dom"/>
</dbReference>
<dbReference type="InterPro" id="IPR014756">
    <property type="entry name" value="Ig_E-set"/>
</dbReference>
<evidence type="ECO:0000313" key="8">
    <source>
        <dbReference type="EMBL" id="SRX92948.1"/>
    </source>
</evidence>
<dbReference type="GO" id="GO:0006825">
    <property type="term" value="P:copper ion transport"/>
    <property type="evidence" value="ECO:0007669"/>
    <property type="project" value="InterPro"/>
</dbReference>
<evidence type="ECO:0000256" key="1">
    <source>
        <dbReference type="ARBA" id="ARBA00004196"/>
    </source>
</evidence>
<evidence type="ECO:0000256" key="3">
    <source>
        <dbReference type="ARBA" id="ARBA00022729"/>
    </source>
</evidence>
<reference evidence="8 9" key="1">
    <citation type="submission" date="2018-05" db="EMBL/GenBank/DDBJ databases">
        <authorList>
            <consortium name="IHU Genomes"/>
        </authorList>
    </citation>
    <scope>NUCLEOTIDE SEQUENCE [LARGE SCALE GENOMIC DNA]</scope>
    <source>
        <strain evidence="8 9">P7336</strain>
    </source>
</reference>
<dbReference type="GO" id="GO:0042597">
    <property type="term" value="C:periplasmic space"/>
    <property type="evidence" value="ECO:0007669"/>
    <property type="project" value="InterPro"/>
</dbReference>
<dbReference type="InterPro" id="IPR032694">
    <property type="entry name" value="CopC/D"/>
</dbReference>
<keyword evidence="5" id="KW-1133">Transmembrane helix</keyword>
<dbReference type="PANTHER" id="PTHR34820:SF4">
    <property type="entry name" value="INNER MEMBRANE PROTEIN YEBZ"/>
    <property type="match status" value="1"/>
</dbReference>
<evidence type="ECO:0000256" key="6">
    <source>
        <dbReference type="SAM" id="SignalP"/>
    </source>
</evidence>
<keyword evidence="9" id="KW-1185">Reference proteome</keyword>
<evidence type="ECO:0000259" key="7">
    <source>
        <dbReference type="Pfam" id="PF04234"/>
    </source>
</evidence>
<dbReference type="Pfam" id="PF04234">
    <property type="entry name" value="CopC"/>
    <property type="match status" value="1"/>
</dbReference>
<sequence>MLLHRLVATGLLLLGLACAGTATAGTVGAHAVRVGTTPAEGAVVEKGPEQVSATFNEPLQPAFAAMTVVGPDGNLWSSGKPQVAGAVISVGLRPLGPAGTYTVNYRVTSADGHVVTGSWSFQLAVPGTGQPGPGAHTGGAGGDGVPIWPFVAGAVVLVGAGAFWAVRQQS</sequence>
<feature type="chain" id="PRO_5016763006" evidence="6">
    <location>
        <begin position="25"/>
        <end position="170"/>
    </location>
</feature>
<dbReference type="GO" id="GO:0005886">
    <property type="term" value="C:plasma membrane"/>
    <property type="evidence" value="ECO:0007669"/>
    <property type="project" value="TreeGrafter"/>
</dbReference>
<dbReference type="GO" id="GO:0046688">
    <property type="term" value="P:response to copper ion"/>
    <property type="evidence" value="ECO:0007669"/>
    <property type="project" value="InterPro"/>
</dbReference>
<dbReference type="GO" id="GO:0005507">
    <property type="term" value="F:copper ion binding"/>
    <property type="evidence" value="ECO:0007669"/>
    <property type="project" value="InterPro"/>
</dbReference>
<evidence type="ECO:0000256" key="4">
    <source>
        <dbReference type="ARBA" id="ARBA00023008"/>
    </source>
</evidence>
<keyword evidence="2" id="KW-0479">Metal-binding</keyword>
<accession>A0A375YVP5</accession>
<feature type="transmembrane region" description="Helical" evidence="5">
    <location>
        <begin position="147"/>
        <end position="166"/>
    </location>
</feature>
<dbReference type="Proteomes" id="UP000252015">
    <property type="component" value="Unassembled WGS sequence"/>
</dbReference>
<feature type="signal peptide" evidence="6">
    <location>
        <begin position="1"/>
        <end position="24"/>
    </location>
</feature>
<dbReference type="RefSeq" id="WP_113963262.1">
    <property type="nucleotide sequence ID" value="NZ_UEGW01000001.1"/>
</dbReference>
<keyword evidence="3 6" id="KW-0732">Signal</keyword>
<protein>
    <submittedName>
        <fullName evidence="8">Copper resistance protein [Rhodococcus jostii RHA1]</fullName>
    </submittedName>
</protein>
<dbReference type="InterPro" id="IPR014755">
    <property type="entry name" value="Cu-Rt/internalin_Ig-like"/>
</dbReference>
<dbReference type="Gene3D" id="2.60.40.1220">
    <property type="match status" value="1"/>
</dbReference>
<dbReference type="STRING" id="29313.BHQ16_00245"/>
<keyword evidence="5" id="KW-0472">Membrane</keyword>
<evidence type="ECO:0000256" key="5">
    <source>
        <dbReference type="SAM" id="Phobius"/>
    </source>
</evidence>
<gene>
    <name evidence="8" type="ORF">MSP7336_01177</name>
</gene>
<proteinExistence type="predicted"/>
<evidence type="ECO:0000313" key="9">
    <source>
        <dbReference type="Proteomes" id="UP000252015"/>
    </source>
</evidence>
<keyword evidence="5" id="KW-0812">Transmembrane</keyword>
<dbReference type="PANTHER" id="PTHR34820">
    <property type="entry name" value="INNER MEMBRANE PROTEIN YEBZ"/>
    <property type="match status" value="1"/>
</dbReference>
<evidence type="ECO:0000256" key="2">
    <source>
        <dbReference type="ARBA" id="ARBA00022723"/>
    </source>
</evidence>
<feature type="domain" description="CopC" evidence="7">
    <location>
        <begin position="30"/>
        <end position="122"/>
    </location>
</feature>